<evidence type="ECO:0000256" key="4">
    <source>
        <dbReference type="RuleBase" id="RU000574"/>
    </source>
</evidence>
<evidence type="ECO:0000256" key="2">
    <source>
        <dbReference type="ARBA" id="ARBA00022980"/>
    </source>
</evidence>
<dbReference type="GO" id="GO:0006412">
    <property type="term" value="P:translation"/>
    <property type="evidence" value="ECO:0007669"/>
    <property type="project" value="InterPro"/>
</dbReference>
<evidence type="ECO:0000259" key="6">
    <source>
        <dbReference type="SMART" id="SM01416"/>
    </source>
</evidence>
<dbReference type="InterPro" id="IPR015972">
    <property type="entry name" value="Ribosomal_eL19_dom1"/>
</dbReference>
<evidence type="ECO:0000256" key="3">
    <source>
        <dbReference type="ARBA" id="ARBA00023274"/>
    </source>
</evidence>
<comment type="caution">
    <text evidence="7">The sequence shown here is derived from an EMBL/GenBank/DDBJ whole genome shotgun (WGS) entry which is preliminary data.</text>
</comment>
<dbReference type="InterPro" id="IPR000196">
    <property type="entry name" value="Ribosomal_eL19_dom"/>
</dbReference>
<protein>
    <recommendedName>
        <fullName evidence="4">Ribosomal protein L19</fullName>
    </recommendedName>
</protein>
<dbReference type="InterPro" id="IPR033935">
    <property type="entry name" value="Ribosomal_eL19_euk"/>
</dbReference>
<dbReference type="InterPro" id="IPR057259">
    <property type="entry name" value="Ribosomal_L19e"/>
</dbReference>
<gene>
    <name evidence="7" type="ORF">C7M84_005140</name>
</gene>
<dbReference type="Proteomes" id="UP000283509">
    <property type="component" value="Unassembled WGS sequence"/>
</dbReference>
<dbReference type="OrthoDB" id="5407653at2759"/>
<dbReference type="STRING" id="6689.A0A423TID6"/>
<proteinExistence type="inferred from homology"/>
<dbReference type="Pfam" id="PF01280">
    <property type="entry name" value="Ribosomal_L19e"/>
    <property type="match status" value="1"/>
</dbReference>
<evidence type="ECO:0000256" key="5">
    <source>
        <dbReference type="SAM" id="MobiDB-lite"/>
    </source>
</evidence>
<dbReference type="InterPro" id="IPR057260">
    <property type="entry name" value="Ribosomal_L19e_C"/>
</dbReference>
<dbReference type="AlphaFoldDB" id="A0A423TID6"/>
<dbReference type="NCBIfam" id="NF006343">
    <property type="entry name" value="PRK08570.1"/>
    <property type="match status" value="1"/>
</dbReference>
<sequence>MSSLKVQKRLAASVLGCGKKKVWLDPNEIGEIGQANSRQNIRKLVRDGLIIKKPNNVHSRFRARKMMEARRKGRHMGYGKRKGTKEARMPSKVLWMRRIRILRRMLKKYRENKKIDKHLYHELYLKVKGNAFKNKRVLMEYIHKKKADNARAKMLSDQAEARRTRAKEARKRREERLEQRRAEALKIKDEA</sequence>
<dbReference type="SUPFAM" id="SSF48140">
    <property type="entry name" value="Ribosomal protein L19 (L19e)"/>
    <property type="match status" value="1"/>
</dbReference>
<keyword evidence="8" id="KW-1185">Reference proteome</keyword>
<dbReference type="InterPro" id="IPR035970">
    <property type="entry name" value="60S_ribosomal_eL19_sf"/>
</dbReference>
<dbReference type="FunFam" id="1.10.1200.240:FF:000001">
    <property type="entry name" value="Ribosomal protein L19"/>
    <property type="match status" value="1"/>
</dbReference>
<dbReference type="PANTHER" id="PTHR10722">
    <property type="entry name" value="60S RIBOSOMAL PROTEIN L19"/>
    <property type="match status" value="1"/>
</dbReference>
<keyword evidence="3 4" id="KW-0687">Ribonucleoprotein</keyword>
<dbReference type="HAMAP" id="MF_01475">
    <property type="entry name" value="Ribosomal_eL19"/>
    <property type="match status" value="1"/>
</dbReference>
<reference evidence="7 8" key="1">
    <citation type="submission" date="2018-04" db="EMBL/GenBank/DDBJ databases">
        <authorList>
            <person name="Zhang X."/>
            <person name="Yuan J."/>
            <person name="Li F."/>
            <person name="Xiang J."/>
        </authorList>
    </citation>
    <scope>NUCLEOTIDE SEQUENCE [LARGE SCALE GENOMIC DNA]</scope>
    <source>
        <tissue evidence="7">Muscle</tissue>
    </source>
</reference>
<dbReference type="SMART" id="SM01416">
    <property type="entry name" value="Ribosomal_L19e"/>
    <property type="match status" value="1"/>
</dbReference>
<evidence type="ECO:0000313" key="8">
    <source>
        <dbReference type="Proteomes" id="UP000283509"/>
    </source>
</evidence>
<reference evidence="7 8" key="2">
    <citation type="submission" date="2019-01" db="EMBL/GenBank/DDBJ databases">
        <title>The decoding of complex shrimp genome reveals the adaptation for benthos swimmer, frequently molting mechanism and breeding impact on genome.</title>
        <authorList>
            <person name="Sun Y."/>
            <person name="Gao Y."/>
            <person name="Yu Y."/>
        </authorList>
    </citation>
    <scope>NUCLEOTIDE SEQUENCE [LARGE SCALE GENOMIC DNA]</scope>
    <source>
        <tissue evidence="7">Muscle</tissue>
    </source>
</reference>
<feature type="region of interest" description="Disordered" evidence="5">
    <location>
        <begin position="149"/>
        <end position="191"/>
    </location>
</feature>
<dbReference type="EMBL" id="QCYY01001677">
    <property type="protein sequence ID" value="ROT76246.1"/>
    <property type="molecule type" value="Genomic_DNA"/>
</dbReference>
<accession>A0A423TID6</accession>
<dbReference type="InterPro" id="IPR039547">
    <property type="entry name" value="Ribosomal_eL19"/>
</dbReference>
<keyword evidence="2 4" id="KW-0689">Ribosomal protein</keyword>
<dbReference type="PROSITE" id="PS00526">
    <property type="entry name" value="RIBOSOMAL_L19E"/>
    <property type="match status" value="1"/>
</dbReference>
<evidence type="ECO:0000313" key="7">
    <source>
        <dbReference type="EMBL" id="ROT76246.1"/>
    </source>
</evidence>
<dbReference type="Pfam" id="PF25476">
    <property type="entry name" value="Ribosomal_L19e_C"/>
    <property type="match status" value="1"/>
</dbReference>
<comment type="similarity">
    <text evidence="1 4">Belongs to the eukaryotic ribosomal protein eL19 family.</text>
</comment>
<dbReference type="GO" id="GO:0003735">
    <property type="term" value="F:structural constituent of ribosome"/>
    <property type="evidence" value="ECO:0007669"/>
    <property type="project" value="InterPro"/>
</dbReference>
<dbReference type="InterPro" id="IPR023638">
    <property type="entry name" value="Ribosomal_eL19_CS"/>
</dbReference>
<organism evidence="7 8">
    <name type="scientific">Penaeus vannamei</name>
    <name type="common">Whiteleg shrimp</name>
    <name type="synonym">Litopenaeus vannamei</name>
    <dbReference type="NCBI Taxonomy" id="6689"/>
    <lineage>
        <taxon>Eukaryota</taxon>
        <taxon>Metazoa</taxon>
        <taxon>Ecdysozoa</taxon>
        <taxon>Arthropoda</taxon>
        <taxon>Crustacea</taxon>
        <taxon>Multicrustacea</taxon>
        <taxon>Malacostraca</taxon>
        <taxon>Eumalacostraca</taxon>
        <taxon>Eucarida</taxon>
        <taxon>Decapoda</taxon>
        <taxon>Dendrobranchiata</taxon>
        <taxon>Penaeoidea</taxon>
        <taxon>Penaeidae</taxon>
        <taxon>Penaeus</taxon>
    </lineage>
</organism>
<dbReference type="GO" id="GO:0022625">
    <property type="term" value="C:cytosolic large ribosomal subunit"/>
    <property type="evidence" value="ECO:0007669"/>
    <property type="project" value="InterPro"/>
</dbReference>
<feature type="domain" description="Large ribosomal subunit protein eL19" evidence="6">
    <location>
        <begin position="3"/>
        <end position="146"/>
    </location>
</feature>
<evidence type="ECO:0000256" key="1">
    <source>
        <dbReference type="ARBA" id="ARBA00011082"/>
    </source>
</evidence>
<dbReference type="GO" id="GO:0003723">
    <property type="term" value="F:RNA binding"/>
    <property type="evidence" value="ECO:0007669"/>
    <property type="project" value="InterPro"/>
</dbReference>
<feature type="compositionally biased region" description="Basic and acidic residues" evidence="5">
    <location>
        <begin position="159"/>
        <end position="191"/>
    </location>
</feature>
<name>A0A423TID6_PENVA</name>
<dbReference type="CDD" id="cd01417">
    <property type="entry name" value="Ribosomal_L19e_E"/>
    <property type="match status" value="1"/>
</dbReference>
<dbReference type="FunFam" id="1.10.1650.10:FF:000001">
    <property type="entry name" value="Ribosomal protein L19"/>
    <property type="match status" value="1"/>
</dbReference>
<dbReference type="Gene3D" id="1.10.1200.240">
    <property type="match status" value="1"/>
</dbReference>
<dbReference type="Gene3D" id="1.10.1650.10">
    <property type="match status" value="1"/>
</dbReference>